<protein>
    <submittedName>
        <fullName evidence="2">Uncharacterized protein</fullName>
    </submittedName>
</protein>
<keyword evidence="3" id="KW-1185">Reference proteome</keyword>
<name>V2XEA1_MONRO</name>
<dbReference type="AlphaFoldDB" id="V2XEA1"/>
<organism evidence="2 3">
    <name type="scientific">Moniliophthora roreri (strain MCA 2997)</name>
    <name type="common">Cocoa frosty pod rot fungus</name>
    <name type="synonym">Crinipellis roreri</name>
    <dbReference type="NCBI Taxonomy" id="1381753"/>
    <lineage>
        <taxon>Eukaryota</taxon>
        <taxon>Fungi</taxon>
        <taxon>Dikarya</taxon>
        <taxon>Basidiomycota</taxon>
        <taxon>Agaricomycotina</taxon>
        <taxon>Agaricomycetes</taxon>
        <taxon>Agaricomycetidae</taxon>
        <taxon>Agaricales</taxon>
        <taxon>Marasmiineae</taxon>
        <taxon>Marasmiaceae</taxon>
        <taxon>Moniliophthora</taxon>
    </lineage>
</organism>
<gene>
    <name evidence="2" type="ORF">Moror_9554</name>
</gene>
<evidence type="ECO:0000313" key="2">
    <source>
        <dbReference type="EMBL" id="ESK91121.1"/>
    </source>
</evidence>
<accession>V2XEA1</accession>
<evidence type="ECO:0000313" key="3">
    <source>
        <dbReference type="Proteomes" id="UP000017559"/>
    </source>
</evidence>
<comment type="caution">
    <text evidence="2">The sequence shown here is derived from an EMBL/GenBank/DDBJ whole genome shotgun (WGS) entry which is preliminary data.</text>
</comment>
<proteinExistence type="predicted"/>
<dbReference type="HOGENOM" id="CLU_1190175_0_0_1"/>
<sequence length="233" mass="26119">MRGSPEYQDKVEAYRAQLRGYICGFAECVAGPLPRTHVNRNGCWLKAYVNYGESDFENIGRVYTKCTTQSHKHHPIAYISATLSNEMMMKLYHLCALYKMSGWKYSSSLTQFSTEGQHLAVLSRLLNEASKLCQEHVTQDSDDVSNRRSPSRIKPSTHTLSSAPTTPPASPSIVTMTPSPMATVPLPVLGKRKRETSSDGRKGKLKRRAIRTFPCLSPLQVPVYQLHVISDEE</sequence>
<reference evidence="2 3" key="1">
    <citation type="journal article" date="2014" name="BMC Genomics">
        <title>Genome and secretome analysis of the hemibiotrophic fungal pathogen, Moniliophthora roreri, which causes frosty pod rot disease of cacao: mechanisms of the biotrophic and necrotrophic phases.</title>
        <authorList>
            <person name="Meinhardt L.W."/>
            <person name="Costa G.G.L."/>
            <person name="Thomazella D.P.T."/>
            <person name="Teixeira P.J.P.L."/>
            <person name="Carazzolle M.F."/>
            <person name="Schuster S.C."/>
            <person name="Carlson J.E."/>
            <person name="Guiltinan M.J."/>
            <person name="Mieczkowski P."/>
            <person name="Farmer A."/>
            <person name="Ramaraj T."/>
            <person name="Crozier J."/>
            <person name="Davis R.E."/>
            <person name="Shao J."/>
            <person name="Melnick R.L."/>
            <person name="Pereira G.A.G."/>
            <person name="Bailey B.A."/>
        </authorList>
    </citation>
    <scope>NUCLEOTIDE SEQUENCE [LARGE SCALE GENOMIC DNA]</scope>
    <source>
        <strain evidence="2 3">MCA 2997</strain>
    </source>
</reference>
<feature type="region of interest" description="Disordered" evidence="1">
    <location>
        <begin position="136"/>
        <end position="206"/>
    </location>
</feature>
<evidence type="ECO:0000256" key="1">
    <source>
        <dbReference type="SAM" id="MobiDB-lite"/>
    </source>
</evidence>
<dbReference type="EMBL" id="AWSO01000375">
    <property type="protein sequence ID" value="ESK91121.1"/>
    <property type="molecule type" value="Genomic_DNA"/>
</dbReference>
<dbReference type="Proteomes" id="UP000017559">
    <property type="component" value="Unassembled WGS sequence"/>
</dbReference>
<dbReference type="KEGG" id="mrr:Moror_9554"/>